<evidence type="ECO:0000313" key="2">
    <source>
        <dbReference type="Proteomes" id="UP000608345"/>
    </source>
</evidence>
<reference evidence="1" key="2">
    <citation type="submission" date="2020-09" db="EMBL/GenBank/DDBJ databases">
        <authorList>
            <person name="Sun Q."/>
            <person name="Kim S."/>
        </authorList>
    </citation>
    <scope>NUCLEOTIDE SEQUENCE</scope>
    <source>
        <strain evidence="1">KCTC 23732</strain>
    </source>
</reference>
<accession>A0A918JRY5</accession>
<reference evidence="1" key="1">
    <citation type="journal article" date="2014" name="Int. J. Syst. Evol. Microbiol.">
        <title>Complete genome sequence of Corynebacterium casei LMG S-19264T (=DSM 44701T), isolated from a smear-ripened cheese.</title>
        <authorList>
            <consortium name="US DOE Joint Genome Institute (JGI-PGF)"/>
            <person name="Walter F."/>
            <person name="Albersmeier A."/>
            <person name="Kalinowski J."/>
            <person name="Ruckert C."/>
        </authorList>
    </citation>
    <scope>NUCLEOTIDE SEQUENCE</scope>
    <source>
        <strain evidence="1">KCTC 23732</strain>
    </source>
</reference>
<dbReference type="EMBL" id="BMYS01000031">
    <property type="protein sequence ID" value="GGW96563.1"/>
    <property type="molecule type" value="Genomic_DNA"/>
</dbReference>
<sequence length="84" mass="9976">MQPPHWVNQDKGQLTNHFSIFEYYLLLAGFHGDTTKRRLVTAGAIVKGLDLNFIEKFSLKWIDWPNKAHGMRMSIFRDIWWRAN</sequence>
<evidence type="ECO:0000313" key="1">
    <source>
        <dbReference type="EMBL" id="GGW96563.1"/>
    </source>
</evidence>
<gene>
    <name evidence="1" type="ORF">GCM10011450_27610</name>
</gene>
<name>A0A918JRY5_9BURK</name>
<keyword evidence="2" id="KW-1185">Reference proteome</keyword>
<dbReference type="Proteomes" id="UP000608345">
    <property type="component" value="Unassembled WGS sequence"/>
</dbReference>
<comment type="caution">
    <text evidence="1">The sequence shown here is derived from an EMBL/GenBank/DDBJ whole genome shotgun (WGS) entry which is preliminary data.</text>
</comment>
<organism evidence="1 2">
    <name type="scientific">Advenella faeciporci</name>
    <dbReference type="NCBI Taxonomy" id="797535"/>
    <lineage>
        <taxon>Bacteria</taxon>
        <taxon>Pseudomonadati</taxon>
        <taxon>Pseudomonadota</taxon>
        <taxon>Betaproteobacteria</taxon>
        <taxon>Burkholderiales</taxon>
        <taxon>Alcaligenaceae</taxon>
    </lineage>
</organism>
<proteinExistence type="predicted"/>
<dbReference type="AlphaFoldDB" id="A0A918JRY5"/>
<protein>
    <submittedName>
        <fullName evidence="1">Uncharacterized protein</fullName>
    </submittedName>
</protein>